<protein>
    <submittedName>
        <fullName evidence="2">Uncharacterized protein</fullName>
    </submittedName>
</protein>
<sequence>MSWRYRSTGGHESGSRLDESSAGRMCPFVCGSVGLVRHFEGCSK</sequence>
<accession>F2ANI9</accession>
<proteinExistence type="predicted"/>
<dbReference type="Proteomes" id="UP000006222">
    <property type="component" value="Unassembled WGS sequence"/>
</dbReference>
<evidence type="ECO:0000313" key="3">
    <source>
        <dbReference type="Proteomes" id="UP000006222"/>
    </source>
</evidence>
<gene>
    <name evidence="2" type="ORF">RBWH47_03767</name>
</gene>
<evidence type="ECO:0000313" key="2">
    <source>
        <dbReference type="EMBL" id="EGF28735.1"/>
    </source>
</evidence>
<dbReference type="AlphaFoldDB" id="F2ANI9"/>
<feature type="region of interest" description="Disordered" evidence="1">
    <location>
        <begin position="1"/>
        <end position="22"/>
    </location>
</feature>
<dbReference type="EMBL" id="AFAR01000070">
    <property type="protein sequence ID" value="EGF28735.1"/>
    <property type="molecule type" value="Genomic_DNA"/>
</dbReference>
<organism evidence="2 3">
    <name type="scientific">Rhodopirellula baltica WH47</name>
    <dbReference type="NCBI Taxonomy" id="991778"/>
    <lineage>
        <taxon>Bacteria</taxon>
        <taxon>Pseudomonadati</taxon>
        <taxon>Planctomycetota</taxon>
        <taxon>Planctomycetia</taxon>
        <taxon>Pirellulales</taxon>
        <taxon>Pirellulaceae</taxon>
        <taxon>Rhodopirellula</taxon>
    </lineage>
</organism>
<name>F2ANI9_RHOBT</name>
<dbReference type="PATRIC" id="fig|991778.3.peg.1319"/>
<reference evidence="2 3" key="1">
    <citation type="journal article" date="2013" name="Mar. Genomics">
        <title>Expression of sulfatases in Rhodopirellula baltica and the diversity of sulfatases in the genus Rhodopirellula.</title>
        <authorList>
            <person name="Wegner C.E."/>
            <person name="Richter-Heitmann T."/>
            <person name="Klindworth A."/>
            <person name="Klockow C."/>
            <person name="Richter M."/>
            <person name="Achstetter T."/>
            <person name="Glockner F.O."/>
            <person name="Harder J."/>
        </authorList>
    </citation>
    <scope>NUCLEOTIDE SEQUENCE [LARGE SCALE GENOMIC DNA]</scope>
    <source>
        <strain evidence="2 3">WH47</strain>
    </source>
</reference>
<evidence type="ECO:0000256" key="1">
    <source>
        <dbReference type="SAM" id="MobiDB-lite"/>
    </source>
</evidence>
<comment type="caution">
    <text evidence="2">The sequence shown here is derived from an EMBL/GenBank/DDBJ whole genome shotgun (WGS) entry which is preliminary data.</text>
</comment>